<dbReference type="Proteomes" id="UP000886723">
    <property type="component" value="Unassembled WGS sequence"/>
</dbReference>
<dbReference type="GO" id="GO:0004674">
    <property type="term" value="F:protein serine/threonine kinase activity"/>
    <property type="evidence" value="ECO:0007669"/>
    <property type="project" value="UniProtKB-KW"/>
</dbReference>
<organism evidence="8 9">
    <name type="scientific">Candidatus Pullilachnospira stercoravium</name>
    <dbReference type="NCBI Taxonomy" id="2840913"/>
    <lineage>
        <taxon>Bacteria</taxon>
        <taxon>Bacillati</taxon>
        <taxon>Bacillota</taxon>
        <taxon>Clostridia</taxon>
        <taxon>Lachnospirales</taxon>
        <taxon>Lachnospiraceae</taxon>
        <taxon>Lachnospiraceae incertae sedis</taxon>
        <taxon>Candidatus Pullilachnospira</taxon>
    </lineage>
</organism>
<dbReference type="CDD" id="cd14014">
    <property type="entry name" value="STKc_PknB_like"/>
    <property type="match status" value="1"/>
</dbReference>
<dbReference type="SUPFAM" id="SSF81901">
    <property type="entry name" value="HCP-like"/>
    <property type="match status" value="1"/>
</dbReference>
<dbReference type="PROSITE" id="PS00107">
    <property type="entry name" value="PROTEIN_KINASE_ATP"/>
    <property type="match status" value="1"/>
</dbReference>
<reference evidence="8" key="2">
    <citation type="journal article" date="2021" name="PeerJ">
        <title>Extensive microbial diversity within the chicken gut microbiome revealed by metagenomics and culture.</title>
        <authorList>
            <person name="Gilroy R."/>
            <person name="Ravi A."/>
            <person name="Getino M."/>
            <person name="Pursley I."/>
            <person name="Horton D.L."/>
            <person name="Alikhan N.F."/>
            <person name="Baker D."/>
            <person name="Gharbi K."/>
            <person name="Hall N."/>
            <person name="Watson M."/>
            <person name="Adriaenssens E.M."/>
            <person name="Foster-Nyarko E."/>
            <person name="Jarju S."/>
            <person name="Secka A."/>
            <person name="Antonio M."/>
            <person name="Oren A."/>
            <person name="Chaudhuri R.R."/>
            <person name="La Ragione R."/>
            <person name="Hildebrand F."/>
            <person name="Pallen M.J."/>
        </authorList>
    </citation>
    <scope>NUCLEOTIDE SEQUENCE</scope>
    <source>
        <strain evidence="8">ChiBcec2-4451</strain>
    </source>
</reference>
<dbReference type="InterPro" id="IPR008271">
    <property type="entry name" value="Ser/Thr_kinase_AS"/>
</dbReference>
<keyword evidence="2 5" id="KW-0547">Nucleotide-binding</keyword>
<evidence type="ECO:0000259" key="7">
    <source>
        <dbReference type="PROSITE" id="PS50011"/>
    </source>
</evidence>
<sequence>MLQIGSIVDGKYKILNKIGQGGMSVVYLAMNERANKQWAIKEVRKDGVQNFEVVKQGLIAETDLLKKLNHPNLPSIIDVIDGDGTFLIVMDYIEGKSLSSILKEYGAQSQEDVIDWSKQMCDVLGYLHSRQPPIIYRDMKPANIMLKPDGKVMLIDFGTAREFKEKSVADTTCLGTQGYAAPEQYGGHGQTDARTDIYCLGATMYHLLTGHNPSEPPYEMYPIRYWNPELSSGLEEIVLKCTQRNPKDRYQSCAELMYALEHYNELDIEFKRAQNRRWRAFLTTASMAVVLGIGAVGFKTAENTTTSSTYDAYLKEAASLATTDPEESVSYYTNAINLNPSRGEAYEELLNFFLWQKNDTGDAGQDTGNAAATCVFDSEEEQEIRRALGISGDSSRSNEEYLEANTDDYNKFAYDLGIAYFYSYQGTGNKAASLKWLGIASEADPTADLNERNIQRAANLYKIADYYDSLGVRNQAGDSMVSFSDYWYDLTNMVHQEMETRDNNVNMLLIFKEATSQVFSKAAEFKNAGITREQMEEELSQIRESLDQMEILTGTANAEYEEELRQTVQNNVTLAENNLEAVFNTGNIGQGGSNDAADSAEN</sequence>
<feature type="binding site" evidence="5">
    <location>
        <position position="41"/>
    </location>
    <ligand>
        <name>ATP</name>
        <dbReference type="ChEBI" id="CHEBI:30616"/>
    </ligand>
</feature>
<dbReference type="PROSITE" id="PS50011">
    <property type="entry name" value="PROTEIN_KINASE_DOM"/>
    <property type="match status" value="1"/>
</dbReference>
<evidence type="ECO:0000313" key="9">
    <source>
        <dbReference type="Proteomes" id="UP000886723"/>
    </source>
</evidence>
<dbReference type="InterPro" id="IPR017441">
    <property type="entry name" value="Protein_kinase_ATP_BS"/>
</dbReference>
<dbReference type="Pfam" id="PF00069">
    <property type="entry name" value="Pkinase"/>
    <property type="match status" value="1"/>
</dbReference>
<keyword evidence="3 8" id="KW-0418">Kinase</keyword>
<evidence type="ECO:0000256" key="2">
    <source>
        <dbReference type="ARBA" id="ARBA00022741"/>
    </source>
</evidence>
<evidence type="ECO:0000256" key="4">
    <source>
        <dbReference type="ARBA" id="ARBA00022840"/>
    </source>
</evidence>
<keyword evidence="4 5" id="KW-0067">ATP-binding</keyword>
<feature type="domain" description="Protein kinase" evidence="7">
    <location>
        <begin position="12"/>
        <end position="261"/>
    </location>
</feature>
<feature type="coiled-coil region" evidence="6">
    <location>
        <begin position="532"/>
        <end position="577"/>
    </location>
</feature>
<accession>A0A9D1NTE9</accession>
<dbReference type="InterPro" id="IPR000719">
    <property type="entry name" value="Prot_kinase_dom"/>
</dbReference>
<proteinExistence type="predicted"/>
<protein>
    <submittedName>
        <fullName evidence="8">Serine/threonine protein kinase</fullName>
    </submittedName>
</protein>
<evidence type="ECO:0000256" key="3">
    <source>
        <dbReference type="ARBA" id="ARBA00022777"/>
    </source>
</evidence>
<dbReference type="PANTHER" id="PTHR43289:SF34">
    <property type="entry name" value="SERINE_THREONINE-PROTEIN KINASE YBDM-RELATED"/>
    <property type="match status" value="1"/>
</dbReference>
<dbReference type="AlphaFoldDB" id="A0A9D1NTE9"/>
<dbReference type="InterPro" id="IPR011009">
    <property type="entry name" value="Kinase-like_dom_sf"/>
</dbReference>
<comment type="caution">
    <text evidence="8">The sequence shown here is derived from an EMBL/GenBank/DDBJ whole genome shotgun (WGS) entry which is preliminary data.</text>
</comment>
<evidence type="ECO:0000256" key="5">
    <source>
        <dbReference type="PROSITE-ProRule" id="PRU10141"/>
    </source>
</evidence>
<name>A0A9D1NTE9_9FIRM</name>
<dbReference type="PANTHER" id="PTHR43289">
    <property type="entry name" value="MITOGEN-ACTIVATED PROTEIN KINASE KINASE KINASE 20-RELATED"/>
    <property type="match status" value="1"/>
</dbReference>
<evidence type="ECO:0000256" key="6">
    <source>
        <dbReference type="SAM" id="Coils"/>
    </source>
</evidence>
<dbReference type="SUPFAM" id="SSF56112">
    <property type="entry name" value="Protein kinase-like (PK-like)"/>
    <property type="match status" value="1"/>
</dbReference>
<dbReference type="EMBL" id="DVON01000043">
    <property type="protein sequence ID" value="HIV11988.1"/>
    <property type="molecule type" value="Genomic_DNA"/>
</dbReference>
<keyword evidence="8" id="KW-0723">Serine/threonine-protein kinase</keyword>
<keyword evidence="6" id="KW-0175">Coiled coil</keyword>
<keyword evidence="1" id="KW-0808">Transferase</keyword>
<dbReference type="PROSITE" id="PS00108">
    <property type="entry name" value="PROTEIN_KINASE_ST"/>
    <property type="match status" value="1"/>
</dbReference>
<gene>
    <name evidence="8" type="ORF">IAA63_02460</name>
</gene>
<dbReference type="Gene3D" id="3.30.200.20">
    <property type="entry name" value="Phosphorylase Kinase, domain 1"/>
    <property type="match status" value="1"/>
</dbReference>
<evidence type="ECO:0000313" key="8">
    <source>
        <dbReference type="EMBL" id="HIV11988.1"/>
    </source>
</evidence>
<reference evidence="8" key="1">
    <citation type="submission" date="2020-10" db="EMBL/GenBank/DDBJ databases">
        <authorList>
            <person name="Gilroy R."/>
        </authorList>
    </citation>
    <scope>NUCLEOTIDE SEQUENCE</scope>
    <source>
        <strain evidence="8">ChiBcec2-4451</strain>
    </source>
</reference>
<evidence type="ECO:0000256" key="1">
    <source>
        <dbReference type="ARBA" id="ARBA00022679"/>
    </source>
</evidence>
<dbReference type="SMART" id="SM00220">
    <property type="entry name" value="S_TKc"/>
    <property type="match status" value="1"/>
</dbReference>
<dbReference type="Gene3D" id="1.10.510.10">
    <property type="entry name" value="Transferase(Phosphotransferase) domain 1"/>
    <property type="match status" value="1"/>
</dbReference>
<dbReference type="GO" id="GO:0005524">
    <property type="term" value="F:ATP binding"/>
    <property type="evidence" value="ECO:0007669"/>
    <property type="project" value="UniProtKB-UniRule"/>
</dbReference>